<reference evidence="2 3" key="1">
    <citation type="journal article" date="2012" name="J. Bacteriol.">
        <title>Genome Sequence of Gallaecimonas xiamenensis Type Strain 3-C-1.</title>
        <authorList>
            <person name="Lai Q."/>
            <person name="Wang L."/>
            <person name="Wang W."/>
            <person name="Shao Z."/>
        </authorList>
    </citation>
    <scope>NUCLEOTIDE SEQUENCE [LARGE SCALE GENOMIC DNA]</scope>
    <source>
        <strain evidence="2 3">3-C-1</strain>
    </source>
</reference>
<dbReference type="Pfam" id="PF04316">
    <property type="entry name" value="FlgM"/>
    <property type="match status" value="1"/>
</dbReference>
<keyword evidence="2" id="KW-0282">Flagellum</keyword>
<dbReference type="SUPFAM" id="SSF101498">
    <property type="entry name" value="Anti-sigma factor FlgM"/>
    <property type="match status" value="1"/>
</dbReference>
<dbReference type="Proteomes" id="UP000006755">
    <property type="component" value="Unassembled WGS sequence"/>
</dbReference>
<protein>
    <submittedName>
        <fullName evidence="2">Lateral flagella anti-sigma-28 factor, LfgM</fullName>
    </submittedName>
</protein>
<sequence>MKIHSSSNVYQLVDRPRGEAFKAQVDDAPRVTSDPAIGNTDLAGVLAGTSDVDVAKVNEVRQALLEGRLTLDPEQLAEDILAMHRS</sequence>
<dbReference type="OrthoDB" id="5298032at2"/>
<dbReference type="InterPro" id="IPR031316">
    <property type="entry name" value="FlgM_C"/>
</dbReference>
<evidence type="ECO:0000313" key="3">
    <source>
        <dbReference type="Proteomes" id="UP000006755"/>
    </source>
</evidence>
<name>K2IUI6_9GAMM</name>
<comment type="caution">
    <text evidence="2">The sequence shown here is derived from an EMBL/GenBank/DDBJ whole genome shotgun (WGS) entry which is preliminary data.</text>
</comment>
<accession>K2IUI6</accession>
<proteinExistence type="predicted"/>
<keyword evidence="2" id="KW-0966">Cell projection</keyword>
<keyword evidence="3" id="KW-1185">Reference proteome</keyword>
<feature type="domain" description="Anti-sigma-28 factor FlgM C-terminal" evidence="1">
    <location>
        <begin position="46"/>
        <end position="81"/>
    </location>
</feature>
<evidence type="ECO:0000313" key="2">
    <source>
        <dbReference type="EMBL" id="EKE73971.1"/>
    </source>
</evidence>
<keyword evidence="2" id="KW-0969">Cilium</keyword>
<evidence type="ECO:0000259" key="1">
    <source>
        <dbReference type="Pfam" id="PF04316"/>
    </source>
</evidence>
<dbReference type="EMBL" id="AMRI01000011">
    <property type="protein sequence ID" value="EKE73971.1"/>
    <property type="molecule type" value="Genomic_DNA"/>
</dbReference>
<dbReference type="RefSeq" id="WP_008484376.1">
    <property type="nucleotide sequence ID" value="NZ_AMRI01000011.1"/>
</dbReference>
<organism evidence="2 3">
    <name type="scientific">Gallaecimonas xiamenensis 3-C-1</name>
    <dbReference type="NCBI Taxonomy" id="745411"/>
    <lineage>
        <taxon>Bacteria</taxon>
        <taxon>Pseudomonadati</taxon>
        <taxon>Pseudomonadota</taxon>
        <taxon>Gammaproteobacteria</taxon>
        <taxon>Enterobacterales</taxon>
        <taxon>Gallaecimonadaceae</taxon>
        <taxon>Gallaecimonas</taxon>
    </lineage>
</organism>
<dbReference type="InterPro" id="IPR035890">
    <property type="entry name" value="Anti-sigma-28_factor_FlgM_sf"/>
</dbReference>
<dbReference type="AlphaFoldDB" id="K2IUI6"/>
<gene>
    <name evidence="2" type="ORF">B3C1_09138</name>
</gene>
<dbReference type="STRING" id="745411.B3C1_09138"/>